<dbReference type="InParanoid" id="A0A136IJE0"/>
<gene>
    <name evidence="2" type="ORF">Micbo1qcDRAFT_224816</name>
</gene>
<keyword evidence="3" id="KW-1185">Reference proteome</keyword>
<dbReference type="EMBL" id="KQ964297">
    <property type="protein sequence ID" value="KXJ85085.1"/>
    <property type="molecule type" value="Genomic_DNA"/>
</dbReference>
<feature type="compositionally biased region" description="Basic and acidic residues" evidence="1">
    <location>
        <begin position="226"/>
        <end position="239"/>
    </location>
</feature>
<feature type="region of interest" description="Disordered" evidence="1">
    <location>
        <begin position="138"/>
        <end position="159"/>
    </location>
</feature>
<dbReference type="AlphaFoldDB" id="A0A136IJE0"/>
<protein>
    <submittedName>
        <fullName evidence="2">Uncharacterized protein</fullName>
    </submittedName>
</protein>
<feature type="compositionally biased region" description="Polar residues" evidence="1">
    <location>
        <begin position="211"/>
        <end position="225"/>
    </location>
</feature>
<dbReference type="OrthoDB" id="10435843at2759"/>
<feature type="compositionally biased region" description="Low complexity" evidence="1">
    <location>
        <begin position="396"/>
        <end position="416"/>
    </location>
</feature>
<evidence type="ECO:0000313" key="3">
    <source>
        <dbReference type="Proteomes" id="UP000070501"/>
    </source>
</evidence>
<feature type="non-terminal residue" evidence="2">
    <location>
        <position position="1"/>
    </location>
</feature>
<feature type="compositionally biased region" description="Polar residues" evidence="1">
    <location>
        <begin position="173"/>
        <end position="187"/>
    </location>
</feature>
<feature type="compositionally biased region" description="Basic and acidic residues" evidence="1">
    <location>
        <begin position="272"/>
        <end position="292"/>
    </location>
</feature>
<evidence type="ECO:0000313" key="2">
    <source>
        <dbReference type="EMBL" id="KXJ85085.1"/>
    </source>
</evidence>
<feature type="region of interest" description="Disordered" evidence="1">
    <location>
        <begin position="334"/>
        <end position="425"/>
    </location>
</feature>
<sequence>PGTDLIQGTLEIQADVLSRRALGGVGCWLLFGSGSWLPDVHNVQNMDIRTQTLARKYCLKIMATKKSAVCTIEADDSGTSSGFRSDFKGEYVIISTNLLRRVRTPRSLGVPPLVVPPEAGVLDRHVLTRQSTGLLALSRTGRNDPADPQHHHSFPFGEVSTTRAKCKAVSLLNITPPNSPYESSNHANSRKSHDLDNPSTTIESHEEPANLASQTGDGLPNNGSDVTERRPTVSDRAEDVGTPDTVGLGNTESGFTIVDDGETTSASARIVNQHDHERHRSQDSPRDDRNPDSRFLVSVTPDAARCLENIPSVPSVSQDLGAEASVSICAVVESETDTSTRRGCSRRGMHGAEEKAAQDFSRCLRSRRGQRRENRDKNAEEGQTDTAKPRYSTNWPAASADPVTTSSASTTSRVAPLTNTSSPSD</sequence>
<feature type="region of interest" description="Disordered" evidence="1">
    <location>
        <begin position="173"/>
        <end position="294"/>
    </location>
</feature>
<reference evidence="3" key="1">
    <citation type="submission" date="2016-02" db="EMBL/GenBank/DDBJ databases">
        <title>Draft genome sequence of Microdochium bolleyi, a fungal endophyte of beachgrass.</title>
        <authorList>
            <consortium name="DOE Joint Genome Institute"/>
            <person name="David A.S."/>
            <person name="May G."/>
            <person name="Haridas S."/>
            <person name="Lim J."/>
            <person name="Wang M."/>
            <person name="Labutti K."/>
            <person name="Lipzen A."/>
            <person name="Barry K."/>
            <person name="Grigoriev I.V."/>
        </authorList>
    </citation>
    <scope>NUCLEOTIDE SEQUENCE [LARGE SCALE GENOMIC DNA]</scope>
    <source>
        <strain evidence="3">J235TASD1</strain>
    </source>
</reference>
<organism evidence="2 3">
    <name type="scientific">Microdochium bolleyi</name>
    <dbReference type="NCBI Taxonomy" id="196109"/>
    <lineage>
        <taxon>Eukaryota</taxon>
        <taxon>Fungi</taxon>
        <taxon>Dikarya</taxon>
        <taxon>Ascomycota</taxon>
        <taxon>Pezizomycotina</taxon>
        <taxon>Sordariomycetes</taxon>
        <taxon>Xylariomycetidae</taxon>
        <taxon>Xylariales</taxon>
        <taxon>Microdochiaceae</taxon>
        <taxon>Microdochium</taxon>
    </lineage>
</organism>
<accession>A0A136IJE0</accession>
<feature type="compositionally biased region" description="Basic and acidic residues" evidence="1">
    <location>
        <begin position="141"/>
        <end position="150"/>
    </location>
</feature>
<proteinExistence type="predicted"/>
<feature type="compositionally biased region" description="Basic and acidic residues" evidence="1">
    <location>
        <begin position="371"/>
        <end position="380"/>
    </location>
</feature>
<name>A0A136IJE0_9PEZI</name>
<evidence type="ECO:0000256" key="1">
    <source>
        <dbReference type="SAM" id="MobiDB-lite"/>
    </source>
</evidence>
<dbReference type="Proteomes" id="UP000070501">
    <property type="component" value="Unassembled WGS sequence"/>
</dbReference>